<dbReference type="PANTHER" id="PTHR23235:SF120">
    <property type="entry name" value="KRUPPEL-LIKE FACTOR 15"/>
    <property type="match status" value="1"/>
</dbReference>
<dbReference type="GO" id="GO:0005634">
    <property type="term" value="C:nucleus"/>
    <property type="evidence" value="ECO:0007669"/>
    <property type="project" value="UniProtKB-SubCell"/>
</dbReference>
<dbReference type="GO" id="GO:0008270">
    <property type="term" value="F:zinc ion binding"/>
    <property type="evidence" value="ECO:0007669"/>
    <property type="project" value="UniProtKB-KW"/>
</dbReference>
<evidence type="ECO:0000256" key="5">
    <source>
        <dbReference type="ARBA" id="ARBA00022833"/>
    </source>
</evidence>
<accession>A0AAV5S140</accession>
<comment type="subcellular location">
    <subcellularLocation>
        <location evidence="1">Nucleus</location>
    </subcellularLocation>
</comment>
<feature type="region of interest" description="Disordered" evidence="10">
    <location>
        <begin position="1"/>
        <end position="25"/>
    </location>
</feature>
<keyword evidence="5" id="KW-0862">Zinc</keyword>
<comment type="caution">
    <text evidence="12">The sequence shown here is derived from an EMBL/GenBank/DDBJ whole genome shotgun (WGS) entry which is preliminary data.</text>
</comment>
<keyword evidence="4 9" id="KW-0863">Zinc-finger</keyword>
<proteinExistence type="predicted"/>
<evidence type="ECO:0000256" key="9">
    <source>
        <dbReference type="PROSITE-ProRule" id="PRU00042"/>
    </source>
</evidence>
<evidence type="ECO:0000256" key="6">
    <source>
        <dbReference type="ARBA" id="ARBA00023015"/>
    </source>
</evidence>
<protein>
    <recommendedName>
        <fullName evidence="11">C2H2-type domain-containing protein</fullName>
    </recommendedName>
</protein>
<dbReference type="PROSITE" id="PS50157">
    <property type="entry name" value="ZINC_FINGER_C2H2_2"/>
    <property type="match status" value="2"/>
</dbReference>
<dbReference type="PANTHER" id="PTHR23235">
    <property type="entry name" value="KRUEPPEL-LIKE TRANSCRIPTION FACTOR"/>
    <property type="match status" value="1"/>
</dbReference>
<keyword evidence="2" id="KW-0479">Metal-binding</keyword>
<evidence type="ECO:0000313" key="13">
    <source>
        <dbReference type="Proteomes" id="UP001377567"/>
    </source>
</evidence>
<keyword evidence="13" id="KW-1185">Reference proteome</keyword>
<dbReference type="AlphaFoldDB" id="A0AAV5S140"/>
<feature type="region of interest" description="Disordered" evidence="10">
    <location>
        <begin position="53"/>
        <end position="72"/>
    </location>
</feature>
<dbReference type="SUPFAM" id="SSF57667">
    <property type="entry name" value="beta-beta-alpha zinc fingers"/>
    <property type="match status" value="1"/>
</dbReference>
<dbReference type="Pfam" id="PF00096">
    <property type="entry name" value="zf-C2H2"/>
    <property type="match status" value="2"/>
</dbReference>
<evidence type="ECO:0000313" key="12">
    <source>
        <dbReference type="EMBL" id="GMM57438.1"/>
    </source>
</evidence>
<feature type="region of interest" description="Disordered" evidence="10">
    <location>
        <begin position="225"/>
        <end position="258"/>
    </location>
</feature>
<dbReference type="EMBL" id="BTGD01000013">
    <property type="protein sequence ID" value="GMM57438.1"/>
    <property type="molecule type" value="Genomic_DNA"/>
</dbReference>
<feature type="domain" description="C2H2-type" evidence="11">
    <location>
        <begin position="317"/>
        <end position="346"/>
    </location>
</feature>
<keyword evidence="6" id="KW-0805">Transcription regulation</keyword>
<name>A0AAV5S140_MAUHU</name>
<keyword evidence="3" id="KW-0677">Repeat</keyword>
<gene>
    <name evidence="12" type="ORF">DAKH74_040540</name>
</gene>
<dbReference type="PROSITE" id="PS00028">
    <property type="entry name" value="ZINC_FINGER_C2H2_1"/>
    <property type="match status" value="2"/>
</dbReference>
<dbReference type="GO" id="GO:0000978">
    <property type="term" value="F:RNA polymerase II cis-regulatory region sequence-specific DNA binding"/>
    <property type="evidence" value="ECO:0007669"/>
    <property type="project" value="TreeGrafter"/>
</dbReference>
<keyword evidence="8" id="KW-0539">Nucleus</keyword>
<evidence type="ECO:0000256" key="4">
    <source>
        <dbReference type="ARBA" id="ARBA00022771"/>
    </source>
</evidence>
<dbReference type="FunFam" id="3.30.160.60:FF:000062">
    <property type="entry name" value="RB-associated KRAB zinc finger protein-like"/>
    <property type="match status" value="1"/>
</dbReference>
<dbReference type="SMART" id="SM00355">
    <property type="entry name" value="ZnF_C2H2"/>
    <property type="match status" value="2"/>
</dbReference>
<evidence type="ECO:0000256" key="7">
    <source>
        <dbReference type="ARBA" id="ARBA00023163"/>
    </source>
</evidence>
<evidence type="ECO:0000256" key="10">
    <source>
        <dbReference type="SAM" id="MobiDB-lite"/>
    </source>
</evidence>
<organism evidence="12 13">
    <name type="scientific">Maudiozyma humilis</name>
    <name type="common">Sour dough yeast</name>
    <name type="synonym">Kazachstania humilis</name>
    <dbReference type="NCBI Taxonomy" id="51915"/>
    <lineage>
        <taxon>Eukaryota</taxon>
        <taxon>Fungi</taxon>
        <taxon>Dikarya</taxon>
        <taxon>Ascomycota</taxon>
        <taxon>Saccharomycotina</taxon>
        <taxon>Saccharomycetes</taxon>
        <taxon>Saccharomycetales</taxon>
        <taxon>Saccharomycetaceae</taxon>
        <taxon>Maudiozyma</taxon>
    </lineage>
</organism>
<dbReference type="InterPro" id="IPR036236">
    <property type="entry name" value="Znf_C2H2_sf"/>
</dbReference>
<evidence type="ECO:0000259" key="11">
    <source>
        <dbReference type="PROSITE" id="PS50157"/>
    </source>
</evidence>
<evidence type="ECO:0000256" key="8">
    <source>
        <dbReference type="ARBA" id="ARBA00023242"/>
    </source>
</evidence>
<dbReference type="GO" id="GO:0000981">
    <property type="term" value="F:DNA-binding transcription factor activity, RNA polymerase II-specific"/>
    <property type="evidence" value="ECO:0007669"/>
    <property type="project" value="TreeGrafter"/>
</dbReference>
<evidence type="ECO:0000256" key="1">
    <source>
        <dbReference type="ARBA" id="ARBA00004123"/>
    </source>
</evidence>
<evidence type="ECO:0000256" key="2">
    <source>
        <dbReference type="ARBA" id="ARBA00022723"/>
    </source>
</evidence>
<reference evidence="12 13" key="1">
    <citation type="journal article" date="2023" name="Elife">
        <title>Identification of key yeast species and microbe-microbe interactions impacting larval growth of Drosophila in the wild.</title>
        <authorList>
            <person name="Mure A."/>
            <person name="Sugiura Y."/>
            <person name="Maeda R."/>
            <person name="Honda K."/>
            <person name="Sakurai N."/>
            <person name="Takahashi Y."/>
            <person name="Watada M."/>
            <person name="Katoh T."/>
            <person name="Gotoh A."/>
            <person name="Gotoh Y."/>
            <person name="Taniguchi I."/>
            <person name="Nakamura K."/>
            <person name="Hayashi T."/>
            <person name="Katayama T."/>
            <person name="Uemura T."/>
            <person name="Hattori Y."/>
        </authorList>
    </citation>
    <scope>NUCLEOTIDE SEQUENCE [LARGE SCALE GENOMIC DNA]</scope>
    <source>
        <strain evidence="12 13">KH-74</strain>
    </source>
</reference>
<evidence type="ECO:0000256" key="3">
    <source>
        <dbReference type="ARBA" id="ARBA00022737"/>
    </source>
</evidence>
<dbReference type="Gene3D" id="3.30.160.60">
    <property type="entry name" value="Classic Zinc Finger"/>
    <property type="match status" value="2"/>
</dbReference>
<dbReference type="InterPro" id="IPR013087">
    <property type="entry name" value="Znf_C2H2_type"/>
</dbReference>
<sequence length="371" mass="39587">MPYPYPMMEDSDPRRNVSNTSNAYAQQPYATAATTYAYAYPYEYKYAGNPNSAGNPGSTGNPNSAGSSNGLSSSVTLLGDSATPSLYQDSLVHPLKFDSYADVYGRTADFAAMPQPTDNATAGPGPNTAAEWWRPPSQGAYGVAMQMQMPLSVAQYGLPAQQQQPQQQPQQYTQYAMAQQPQYSMVPVGMGLVYPEATAGTGPGAARNYVATSMGGGAALLPAKAMSPPAADEPRSSVRAGGARGGVRGKSRRKGNDAVEATAAAAVGTAGADAADALTTYDEAQKFKYGCKLCGKRFKRPSSLKTHTNIHTGFRPFVCPYKQCEKAFNAKSNMLRHYKLHFKLRSGAYILPNGQISMEKPTSKQLFGTKQ</sequence>
<keyword evidence="7" id="KW-0804">Transcription</keyword>
<dbReference type="Proteomes" id="UP001377567">
    <property type="component" value="Unassembled WGS sequence"/>
</dbReference>
<feature type="domain" description="C2H2-type" evidence="11">
    <location>
        <begin position="289"/>
        <end position="316"/>
    </location>
</feature>